<comment type="cofactor">
    <cofactor evidence="1">
        <name>Mn(2+)</name>
        <dbReference type="ChEBI" id="CHEBI:29035"/>
    </cofactor>
</comment>
<evidence type="ECO:0000256" key="14">
    <source>
        <dbReference type="ARBA" id="ARBA00049117"/>
    </source>
</evidence>
<keyword evidence="12" id="KW-0342">GTP-binding</keyword>
<evidence type="ECO:0000256" key="13">
    <source>
        <dbReference type="ARBA" id="ARBA00023242"/>
    </source>
</evidence>
<dbReference type="PROSITE" id="PS51722">
    <property type="entry name" value="G_TR_2"/>
    <property type="match status" value="1"/>
</dbReference>
<proteinExistence type="predicted"/>
<evidence type="ECO:0000256" key="4">
    <source>
        <dbReference type="ARBA" id="ARBA00004496"/>
    </source>
</evidence>
<dbReference type="InterPro" id="IPR027417">
    <property type="entry name" value="P-loop_NTPase"/>
</dbReference>
<dbReference type="FunFam" id="2.40.30.10:FF:000052">
    <property type="entry name" value="Selenocysteine-specific elongation factor EF-Sec"/>
    <property type="match status" value="1"/>
</dbReference>
<evidence type="ECO:0000256" key="7">
    <source>
        <dbReference type="ARBA" id="ARBA00022490"/>
    </source>
</evidence>
<dbReference type="PRINTS" id="PR00315">
    <property type="entry name" value="ELONGATNFCT"/>
</dbReference>
<gene>
    <name evidence="19" type="primary">SelEFm</name>
</gene>
<evidence type="ECO:0000259" key="18">
    <source>
        <dbReference type="PROSITE" id="PS51722"/>
    </source>
</evidence>
<dbReference type="CDD" id="cd01889">
    <property type="entry name" value="SelB_euk"/>
    <property type="match status" value="1"/>
</dbReference>
<evidence type="ECO:0000256" key="5">
    <source>
        <dbReference type="ARBA" id="ARBA00015953"/>
    </source>
</evidence>
<comment type="catalytic activity">
    <reaction evidence="14">
        <text>GTP + H2O = GDP + phosphate + H(+)</text>
        <dbReference type="Rhea" id="RHEA:19669"/>
        <dbReference type="ChEBI" id="CHEBI:15377"/>
        <dbReference type="ChEBI" id="CHEBI:15378"/>
        <dbReference type="ChEBI" id="CHEBI:37565"/>
        <dbReference type="ChEBI" id="CHEBI:43474"/>
        <dbReference type="ChEBI" id="CHEBI:58189"/>
    </reaction>
    <physiologicalReaction direction="left-to-right" evidence="14">
        <dbReference type="Rhea" id="RHEA:19670"/>
    </physiologicalReaction>
</comment>
<comment type="function">
    <text evidence="15">Translation factor required for the incorporation of the rare amino acid selenocysteine encoded by UGA codons. Replaces the eRF1-eRF3-GTP ternary complex for the insertion of selenocysteine directed by the UGA codon. Insertion of selenocysteine at UGA codons is mediated by SECISBP2 and EEFSEC: SECISBP2 (1) specifically binds the SECIS sequence once the 80S ribosome encounters an in-frame UGA codon and (2) contacts the RPS27A/eS31 of the 40S ribosome before ribosome stalling. (3) GTP-bound EEFSEC then delivers selenocysteinyl-tRNA(Sec) to the 80S ribosome and adopts a preaccommodated state conformation. (4) After GTP hydrolysis, EEFSEC dissociates from the assembly, selenocysteinyl-tRNA(Sec) accommodates, and peptide bond synthesis and selenoprotein elongation occur.</text>
</comment>
<evidence type="ECO:0000313" key="19">
    <source>
        <dbReference type="EMBL" id="ADI46930.1"/>
    </source>
</evidence>
<comment type="subcellular location">
    <subcellularLocation>
        <location evidence="4">Cytoplasm</location>
    </subcellularLocation>
    <subcellularLocation>
        <location evidence="3">Nucleus</location>
    </subcellularLocation>
</comment>
<dbReference type="PANTHER" id="PTHR43721:SF11">
    <property type="entry name" value="SELENOCYSTEINE-SPECIFIC ELONGATION FACTOR"/>
    <property type="match status" value="1"/>
</dbReference>
<feature type="domain" description="Tr-type G" evidence="18">
    <location>
        <begin position="10"/>
        <end position="207"/>
    </location>
</feature>
<dbReference type="Gene3D" id="2.40.30.10">
    <property type="entry name" value="Translation factors"/>
    <property type="match status" value="1"/>
</dbReference>
<evidence type="ECO:0000256" key="8">
    <source>
        <dbReference type="ARBA" id="ARBA00022553"/>
    </source>
</evidence>
<evidence type="ECO:0000256" key="17">
    <source>
        <dbReference type="ARBA" id="ARBA00082387"/>
    </source>
</evidence>
<dbReference type="PANTHER" id="PTHR43721">
    <property type="entry name" value="ELONGATION FACTOR TU-RELATED"/>
    <property type="match status" value="1"/>
</dbReference>
<protein>
    <recommendedName>
        <fullName evidence="5">Selenocysteine-specific elongation factor</fullName>
    </recommendedName>
    <alternativeName>
        <fullName evidence="17">Elongation factor sec</fullName>
    </alternativeName>
    <alternativeName>
        <fullName evidence="16">Eukaryotic elongation factor, selenocysteine-tRNA-specific</fullName>
    </alternativeName>
</protein>
<dbReference type="GO" id="GO:0005634">
    <property type="term" value="C:nucleus"/>
    <property type="evidence" value="ECO:0007669"/>
    <property type="project" value="UniProtKB-SubCell"/>
</dbReference>
<dbReference type="InterPro" id="IPR049394">
    <property type="entry name" value="eEFSec_C"/>
</dbReference>
<keyword evidence="10" id="KW-0378">Hydrolase</keyword>
<evidence type="ECO:0000256" key="15">
    <source>
        <dbReference type="ARBA" id="ARBA00054716"/>
    </source>
</evidence>
<dbReference type="Gene3D" id="3.40.50.300">
    <property type="entry name" value="P-loop containing nucleotide triphosphate hydrolases"/>
    <property type="match status" value="1"/>
</dbReference>
<evidence type="ECO:0000256" key="10">
    <source>
        <dbReference type="ARBA" id="ARBA00022801"/>
    </source>
</evidence>
<dbReference type="GO" id="GO:0003746">
    <property type="term" value="F:translation elongation factor activity"/>
    <property type="evidence" value="ECO:0007669"/>
    <property type="project" value="TreeGrafter"/>
</dbReference>
<keyword evidence="13" id="KW-0539">Nucleus</keyword>
<evidence type="ECO:0000256" key="6">
    <source>
        <dbReference type="ARBA" id="ARBA00022481"/>
    </source>
</evidence>
<dbReference type="InterPro" id="IPR009000">
    <property type="entry name" value="Transl_B-barrel_sf"/>
</dbReference>
<dbReference type="EMBL" id="GU784916">
    <property type="protein sequence ID" value="ADI46930.1"/>
    <property type="molecule type" value="Genomic_DNA"/>
</dbReference>
<dbReference type="Pfam" id="PF21131">
    <property type="entry name" value="eEFSec_4th"/>
    <property type="match status" value="1"/>
</dbReference>
<dbReference type="AlphaFoldDB" id="D9CJ70"/>
<dbReference type="InterPro" id="IPR049393">
    <property type="entry name" value="eEFSec_III"/>
</dbReference>
<dbReference type="Pfam" id="PF21208">
    <property type="entry name" value="euk_SelB_III"/>
    <property type="match status" value="1"/>
</dbReference>
<organism evidence="19">
    <name type="scientific">Volvox carteri f. nagariensis</name>
    <dbReference type="NCBI Taxonomy" id="3068"/>
    <lineage>
        <taxon>Eukaryota</taxon>
        <taxon>Viridiplantae</taxon>
        <taxon>Chlorophyta</taxon>
        <taxon>core chlorophytes</taxon>
        <taxon>Chlorophyceae</taxon>
        <taxon>CS clade</taxon>
        <taxon>Chlamydomonadales</taxon>
        <taxon>Volvocaceae</taxon>
        <taxon>Volvox</taxon>
    </lineage>
</organism>
<dbReference type="GO" id="GO:0005737">
    <property type="term" value="C:cytoplasm"/>
    <property type="evidence" value="ECO:0007669"/>
    <property type="project" value="UniProtKB-SubCell"/>
</dbReference>
<evidence type="ECO:0000256" key="11">
    <source>
        <dbReference type="ARBA" id="ARBA00022917"/>
    </source>
</evidence>
<keyword evidence="6" id="KW-0488">Methylation</keyword>
<evidence type="ECO:0000256" key="9">
    <source>
        <dbReference type="ARBA" id="ARBA00022741"/>
    </source>
</evidence>
<accession>D9CJ70</accession>
<dbReference type="SUPFAM" id="SSF52540">
    <property type="entry name" value="P-loop containing nucleoside triphosphate hydrolases"/>
    <property type="match status" value="1"/>
</dbReference>
<keyword evidence="7" id="KW-0963">Cytoplasm</keyword>
<dbReference type="InterPro" id="IPR050055">
    <property type="entry name" value="EF-Tu_GTPase"/>
</dbReference>
<reference evidence="19" key="1">
    <citation type="journal article" date="2010" name="Science">
        <title>Evolution of an expanded sex-determining locus in Volvox.</title>
        <authorList>
            <person name="Ferris P."/>
            <person name="Olson B.J."/>
            <person name="De Hoff P.L."/>
            <person name="Douglass S."/>
            <person name="Casero D."/>
            <person name="Prochnik S."/>
            <person name="Geng S."/>
            <person name="Rai R."/>
            <person name="Grimwood J."/>
            <person name="Schmutz J."/>
            <person name="Nishii I."/>
            <person name="Hamaji T."/>
            <person name="Nozaki H."/>
            <person name="Pellegrini M."/>
            <person name="Umen J.G."/>
        </authorList>
    </citation>
    <scope>NUCLEOTIDE SEQUENCE</scope>
    <source>
        <strain evidence="19">Adam</strain>
    </source>
</reference>
<evidence type="ECO:0000256" key="2">
    <source>
        <dbReference type="ARBA" id="ARBA00001946"/>
    </source>
</evidence>
<dbReference type="Pfam" id="PF00009">
    <property type="entry name" value="GTP_EFTU"/>
    <property type="match status" value="1"/>
</dbReference>
<dbReference type="InterPro" id="IPR000795">
    <property type="entry name" value="T_Tr_GTP-bd_dom"/>
</dbReference>
<name>D9CJ70_VOLCA</name>
<evidence type="ECO:0000256" key="1">
    <source>
        <dbReference type="ARBA" id="ARBA00001936"/>
    </source>
</evidence>
<evidence type="ECO:0000256" key="16">
    <source>
        <dbReference type="ARBA" id="ARBA00076506"/>
    </source>
</evidence>
<dbReference type="GO" id="GO:0005525">
    <property type="term" value="F:GTP binding"/>
    <property type="evidence" value="ECO:0007669"/>
    <property type="project" value="UniProtKB-KW"/>
</dbReference>
<dbReference type="CDD" id="cd03696">
    <property type="entry name" value="SelB_II"/>
    <property type="match status" value="1"/>
</dbReference>
<dbReference type="CDD" id="cd04094">
    <property type="entry name" value="eSelB_III"/>
    <property type="match status" value="1"/>
</dbReference>
<dbReference type="GO" id="GO:0003924">
    <property type="term" value="F:GTPase activity"/>
    <property type="evidence" value="ECO:0007669"/>
    <property type="project" value="InterPro"/>
</dbReference>
<keyword evidence="11" id="KW-0648">Protein biosynthesis</keyword>
<keyword evidence="9" id="KW-0547">Nucleotide-binding</keyword>
<keyword evidence="8" id="KW-0597">Phosphoprotein</keyword>
<dbReference type="SUPFAM" id="SSF50447">
    <property type="entry name" value="Translation proteins"/>
    <property type="match status" value="1"/>
</dbReference>
<dbReference type="GO" id="GO:0001514">
    <property type="term" value="P:selenocysteine incorporation"/>
    <property type="evidence" value="ECO:0007669"/>
    <property type="project" value="TreeGrafter"/>
</dbReference>
<evidence type="ECO:0000256" key="12">
    <source>
        <dbReference type="ARBA" id="ARBA00023134"/>
    </source>
</evidence>
<evidence type="ECO:0000256" key="3">
    <source>
        <dbReference type="ARBA" id="ARBA00004123"/>
    </source>
</evidence>
<sequence length="584" mass="62894">MCDKSAGKRVLNVNVGILGHVDSGKTSIVAALSTQLSTAALDKHPQSKQRGITLDLGFSSFALPMPERLAHLPYDELQFTLVDCPGHASLIRTIIGGLQIIDMMVLVVDITKGMQTQTAECLVVGEVATNRLVVALNKIDQLHAGDEREKAVRGAIKRLTQTFTMTKFVDVNIVPVSARPDGKASNLPLGIEDLKAALVAMVPPVPRVVRGHFLFAVDHCFQIKGQGSVLTGTVLQGSISVNEILELPALKAMRIAKSIQMFKTPVQRAVQGDRVGICVTQLDARLLERGLACAPGTVPTFSGAIATVEKIRFYAGRVPSHAKFHVSVGHTTVMAEMTFFGTPDGGGLSRDAALAAMVANLNPMTPSGSPVAFDLDKDYQYQASLLVVVQDELYGLEGRPIRIFAAGWQMPLEAADGGNFGHFGPQWALLKFDKPVTAPKEALIIGAKFDSDVHGEACRLAFYGRLACVIDLTDSDELARLKVYKMKIRTGSIERLQTDGTTAIVRGLLKKNSDVAAFLGLQVRVTSGRGEEGLIIGTFGKSGKLKVHFPGGIATEGRNTEDNTIMLRCKRYLFDPDTKAALRQ</sequence>
<comment type="cofactor">
    <cofactor evidence="2">
        <name>Mg(2+)</name>
        <dbReference type="ChEBI" id="CHEBI:18420"/>
    </cofactor>
</comment>
<dbReference type="FunFam" id="3.40.50.300:FF:000900">
    <property type="entry name" value="Eukaryotic elongation factor, selenocysteine-tRNA-specific"/>
    <property type="match status" value="1"/>
</dbReference>